<accession>A0A7I8W0J9</accession>
<evidence type="ECO:0000256" key="1">
    <source>
        <dbReference type="ARBA" id="ARBA00004496"/>
    </source>
</evidence>
<keyword evidence="8" id="KW-1185">Reference proteome</keyword>
<evidence type="ECO:0000313" key="7">
    <source>
        <dbReference type="EMBL" id="CAD5122071.1"/>
    </source>
</evidence>
<dbReference type="GO" id="GO:0031083">
    <property type="term" value="C:BLOC-1 complex"/>
    <property type="evidence" value="ECO:0007669"/>
    <property type="project" value="TreeGrafter"/>
</dbReference>
<dbReference type="GO" id="GO:0030133">
    <property type="term" value="C:transport vesicle"/>
    <property type="evidence" value="ECO:0007669"/>
    <property type="project" value="TreeGrafter"/>
</dbReference>
<organism evidence="7 8">
    <name type="scientific">Dimorphilus gyrociliatus</name>
    <dbReference type="NCBI Taxonomy" id="2664684"/>
    <lineage>
        <taxon>Eukaryota</taxon>
        <taxon>Metazoa</taxon>
        <taxon>Spiralia</taxon>
        <taxon>Lophotrochozoa</taxon>
        <taxon>Annelida</taxon>
        <taxon>Polychaeta</taxon>
        <taxon>Polychaeta incertae sedis</taxon>
        <taxon>Dinophilidae</taxon>
        <taxon>Dimorphilus</taxon>
    </lineage>
</organism>
<sequence length="141" mass="16365">MAEAKEVIGDDSINETTEKLSSAFLKEYVTPFSNAELTLTNLLRSQRIIIESVEQERSKLDESKASLRVQALANKVEFYQKKLSRLKMDMRNLQQKSANLKKRSRKLQNLKEQEALEKEEERLKEELLEKELIAKPLPTSK</sequence>
<dbReference type="EMBL" id="CAJFCJ010000016">
    <property type="protein sequence ID" value="CAD5122071.1"/>
    <property type="molecule type" value="Genomic_DNA"/>
</dbReference>
<feature type="compositionally biased region" description="Basic residues" evidence="6">
    <location>
        <begin position="99"/>
        <end position="108"/>
    </location>
</feature>
<reference evidence="7 8" key="1">
    <citation type="submission" date="2020-08" db="EMBL/GenBank/DDBJ databases">
        <authorList>
            <person name="Hejnol A."/>
        </authorList>
    </citation>
    <scope>NUCLEOTIDE SEQUENCE [LARGE SCALE GENOMIC DNA]</scope>
</reference>
<evidence type="ECO:0000256" key="6">
    <source>
        <dbReference type="SAM" id="MobiDB-lite"/>
    </source>
</evidence>
<comment type="subcellular location">
    <subcellularLocation>
        <location evidence="1">Cytoplasm</location>
    </subcellularLocation>
</comment>
<dbReference type="PIRSF" id="PIRSF037609">
    <property type="entry name" value="BLOC-1_complex_pallidin"/>
    <property type="match status" value="1"/>
</dbReference>
<name>A0A7I8W0J9_9ANNE</name>
<dbReference type="PANTHER" id="PTHR31328">
    <property type="entry name" value="BIOGENESIS OF LYSOSOME-RELATED ORGANELLES COMPLEX 1 SUBUNIT 6"/>
    <property type="match status" value="1"/>
</dbReference>
<evidence type="ECO:0000313" key="8">
    <source>
        <dbReference type="Proteomes" id="UP000549394"/>
    </source>
</evidence>
<comment type="function">
    <text evidence="5">Component of the biogenesis of lysosome-related organelles complex-1 (BLOC-1) involved in pigment granule biogenesis.</text>
</comment>
<evidence type="ECO:0000256" key="2">
    <source>
        <dbReference type="ARBA" id="ARBA00005767"/>
    </source>
</evidence>
<keyword evidence="4" id="KW-0963">Cytoplasm</keyword>
<protein>
    <recommendedName>
        <fullName evidence="3 5">Biogenesis of lysosome-related organelles complex 1 subunit 6</fullName>
        <shortName evidence="5">BLOC-1 subunit 6</shortName>
    </recommendedName>
</protein>
<comment type="similarity">
    <text evidence="2 5">Belongs to the BLOC1S6 family.</text>
</comment>
<comment type="caution">
    <text evidence="7">The sequence shown here is derived from an EMBL/GenBank/DDBJ whole genome shotgun (WGS) entry which is preliminary data.</text>
</comment>
<dbReference type="OrthoDB" id="19659at2759"/>
<gene>
    <name evidence="7" type="ORF">DGYR_LOCUS9925</name>
</gene>
<evidence type="ECO:0000256" key="5">
    <source>
        <dbReference type="PIRNR" id="PIRNR037609"/>
    </source>
</evidence>
<dbReference type="PANTHER" id="PTHR31328:SF2">
    <property type="entry name" value="BIOGENESIS OF LYSOSOME-RELATED ORGANELLES COMPLEX 1 SUBUNIT 6"/>
    <property type="match status" value="1"/>
</dbReference>
<dbReference type="Pfam" id="PF14712">
    <property type="entry name" value="Snapin_Pallidin"/>
    <property type="match status" value="1"/>
</dbReference>
<proteinExistence type="inferred from homology"/>
<dbReference type="InterPro" id="IPR017242">
    <property type="entry name" value="BLOC-1_pallidin"/>
</dbReference>
<dbReference type="InterPro" id="IPR028119">
    <property type="entry name" value="Snapin/Pallidin/Snn1"/>
</dbReference>
<evidence type="ECO:0000256" key="3">
    <source>
        <dbReference type="ARBA" id="ARBA00019579"/>
    </source>
</evidence>
<evidence type="ECO:0000256" key="4">
    <source>
        <dbReference type="ARBA" id="ARBA00022490"/>
    </source>
</evidence>
<dbReference type="Proteomes" id="UP000549394">
    <property type="component" value="Unassembled WGS sequence"/>
</dbReference>
<feature type="region of interest" description="Disordered" evidence="6">
    <location>
        <begin position="94"/>
        <end position="114"/>
    </location>
</feature>
<dbReference type="AlphaFoldDB" id="A0A7I8W0J9"/>